<dbReference type="Proteomes" id="UP000199062">
    <property type="component" value="Unassembled WGS sequence"/>
</dbReference>
<evidence type="ECO:0000313" key="4">
    <source>
        <dbReference type="Proteomes" id="UP000199062"/>
    </source>
</evidence>
<keyword evidence="2" id="KW-0472">Membrane</keyword>
<evidence type="ECO:0000256" key="1">
    <source>
        <dbReference type="SAM" id="Coils"/>
    </source>
</evidence>
<accession>A0A1I6LEU6</accession>
<reference evidence="3 4" key="1">
    <citation type="submission" date="2016-10" db="EMBL/GenBank/DDBJ databases">
        <authorList>
            <person name="de Groot N.N."/>
        </authorList>
    </citation>
    <scope>NUCLEOTIDE SEQUENCE [LARGE SCALE GENOMIC DNA]</scope>
    <source>
        <strain evidence="3 4">CGMCC 1.10457</strain>
    </source>
</reference>
<organism evidence="3 4">
    <name type="scientific">Halomicrobium zhouii</name>
    <dbReference type="NCBI Taxonomy" id="767519"/>
    <lineage>
        <taxon>Archaea</taxon>
        <taxon>Methanobacteriati</taxon>
        <taxon>Methanobacteriota</taxon>
        <taxon>Stenosarchaea group</taxon>
        <taxon>Halobacteria</taxon>
        <taxon>Halobacteriales</taxon>
        <taxon>Haloarculaceae</taxon>
        <taxon>Halomicrobium</taxon>
    </lineage>
</organism>
<evidence type="ECO:0000256" key="2">
    <source>
        <dbReference type="SAM" id="Phobius"/>
    </source>
</evidence>
<keyword evidence="2" id="KW-0812">Transmembrane</keyword>
<protein>
    <submittedName>
        <fullName evidence="3">Uncharacterized protein</fullName>
    </submittedName>
</protein>
<dbReference type="AlphaFoldDB" id="A0A1I6LEU6"/>
<proteinExistence type="predicted"/>
<gene>
    <name evidence="3" type="ORF">SAMN05216559_2547</name>
</gene>
<dbReference type="STRING" id="767519.SAMN05216559_2547"/>
<name>A0A1I6LEU6_9EURY</name>
<evidence type="ECO:0000313" key="3">
    <source>
        <dbReference type="EMBL" id="SFS01788.1"/>
    </source>
</evidence>
<dbReference type="EMBL" id="FOZK01000002">
    <property type="protein sequence ID" value="SFS01788.1"/>
    <property type="molecule type" value="Genomic_DNA"/>
</dbReference>
<dbReference type="RefSeq" id="WP_089816877.1">
    <property type="nucleotide sequence ID" value="NZ_FOZK01000002.1"/>
</dbReference>
<keyword evidence="4" id="KW-1185">Reference proteome</keyword>
<sequence>MYPPIAQFGIPGAQELLIILMIFGMLAIPVVGIALVIKYLTGNDSETDERIAELEREVEELRAADSKSDRASGDDR</sequence>
<keyword evidence="2" id="KW-1133">Transmembrane helix</keyword>
<feature type="transmembrane region" description="Helical" evidence="2">
    <location>
        <begin position="16"/>
        <end position="40"/>
    </location>
</feature>
<keyword evidence="1" id="KW-0175">Coiled coil</keyword>
<feature type="coiled-coil region" evidence="1">
    <location>
        <begin position="44"/>
        <end position="71"/>
    </location>
</feature>